<evidence type="ECO:0000256" key="1">
    <source>
        <dbReference type="ARBA" id="ARBA00004651"/>
    </source>
</evidence>
<dbReference type="GO" id="GO:0005886">
    <property type="term" value="C:plasma membrane"/>
    <property type="evidence" value="ECO:0007669"/>
    <property type="project" value="UniProtKB-SubCell"/>
</dbReference>
<comment type="subcellular location">
    <subcellularLocation>
        <location evidence="1">Cell membrane</location>
        <topology evidence="1">Multi-pass membrane protein</topology>
    </subcellularLocation>
</comment>
<dbReference type="InterPro" id="IPR014108">
    <property type="entry name" value="Caa3-assmbl_CtaG"/>
</dbReference>
<evidence type="ECO:0000256" key="6">
    <source>
        <dbReference type="SAM" id="Phobius"/>
    </source>
</evidence>
<keyword evidence="3 6" id="KW-0812">Transmembrane</keyword>
<evidence type="ECO:0000256" key="4">
    <source>
        <dbReference type="ARBA" id="ARBA00022989"/>
    </source>
</evidence>
<protein>
    <submittedName>
        <fullName evidence="7">Putative membrane protein</fullName>
    </submittedName>
</protein>
<dbReference type="EMBL" id="SMAN01000001">
    <property type="protein sequence ID" value="TCT26906.1"/>
    <property type="molecule type" value="Genomic_DNA"/>
</dbReference>
<dbReference type="NCBIfam" id="TIGR02737">
    <property type="entry name" value="caa3_CtaG"/>
    <property type="match status" value="1"/>
</dbReference>
<keyword evidence="4 6" id="KW-1133">Transmembrane helix</keyword>
<name>A0A4R3NDA2_9BACI</name>
<dbReference type="OrthoDB" id="128422at2"/>
<gene>
    <name evidence="7" type="ORF">EDD68_101263</name>
</gene>
<feature type="transmembrane region" description="Helical" evidence="6">
    <location>
        <begin position="87"/>
        <end position="106"/>
    </location>
</feature>
<dbReference type="InterPro" id="IPR019108">
    <property type="entry name" value="Caa3_assmbl_CtaG-rel"/>
</dbReference>
<comment type="caution">
    <text evidence="7">The sequence shown here is derived from an EMBL/GenBank/DDBJ whole genome shotgun (WGS) entry which is preliminary data.</text>
</comment>
<dbReference type="RefSeq" id="WP_132370330.1">
    <property type="nucleotide sequence ID" value="NZ_SMAN01000001.1"/>
</dbReference>
<dbReference type="Pfam" id="PF09678">
    <property type="entry name" value="Caa3_CtaG"/>
    <property type="match status" value="1"/>
</dbReference>
<keyword evidence="5 6" id="KW-0472">Membrane</keyword>
<proteinExistence type="predicted"/>
<feature type="transmembrane region" description="Helical" evidence="6">
    <location>
        <begin position="153"/>
        <end position="174"/>
    </location>
</feature>
<evidence type="ECO:0000256" key="2">
    <source>
        <dbReference type="ARBA" id="ARBA00022475"/>
    </source>
</evidence>
<keyword evidence="2" id="KW-1003">Cell membrane</keyword>
<evidence type="ECO:0000256" key="5">
    <source>
        <dbReference type="ARBA" id="ARBA00023136"/>
    </source>
</evidence>
<organism evidence="7 8">
    <name type="scientific">Melghiribacillus thermohalophilus</name>
    <dbReference type="NCBI Taxonomy" id="1324956"/>
    <lineage>
        <taxon>Bacteria</taxon>
        <taxon>Bacillati</taxon>
        <taxon>Bacillota</taxon>
        <taxon>Bacilli</taxon>
        <taxon>Bacillales</taxon>
        <taxon>Bacillaceae</taxon>
        <taxon>Melghiribacillus</taxon>
    </lineage>
</organism>
<reference evidence="7 8" key="1">
    <citation type="submission" date="2019-03" db="EMBL/GenBank/DDBJ databases">
        <title>Genomic Encyclopedia of Type Strains, Phase IV (KMG-IV): sequencing the most valuable type-strain genomes for metagenomic binning, comparative biology and taxonomic classification.</title>
        <authorList>
            <person name="Goeker M."/>
        </authorList>
    </citation>
    <scope>NUCLEOTIDE SEQUENCE [LARGE SCALE GENOMIC DNA]</scope>
    <source>
        <strain evidence="7 8">DSM 25894</strain>
    </source>
</reference>
<feature type="transmembrane region" description="Helical" evidence="6">
    <location>
        <begin position="54"/>
        <end position="75"/>
    </location>
</feature>
<evidence type="ECO:0000313" key="7">
    <source>
        <dbReference type="EMBL" id="TCT26906.1"/>
    </source>
</evidence>
<accession>A0A4R3NDA2</accession>
<dbReference type="Proteomes" id="UP000294650">
    <property type="component" value="Unassembled WGS sequence"/>
</dbReference>
<feature type="transmembrane region" description="Helical" evidence="6">
    <location>
        <begin position="15"/>
        <end position="33"/>
    </location>
</feature>
<evidence type="ECO:0000256" key="3">
    <source>
        <dbReference type="ARBA" id="ARBA00022692"/>
    </source>
</evidence>
<feature type="transmembrane region" description="Helical" evidence="6">
    <location>
        <begin position="261"/>
        <end position="280"/>
    </location>
</feature>
<evidence type="ECO:0000313" key="8">
    <source>
        <dbReference type="Proteomes" id="UP000294650"/>
    </source>
</evidence>
<keyword evidence="8" id="KW-1185">Reference proteome</keyword>
<sequence>MFLGKLEIFGFRALWSPYYLLFILALALLYYFVTGPYRHKFSKDAPAPDRSQQIFFYASMVLLYVIKGSPVDLMSHISLMAHMVQMAFYYLVFPIFVILGIPKWIWERVFRAKGINVFLNIFTKPLVAIFLFNGLFSIYHIPAVLDYSKGNEVAHAVISTVILIAAFCMWWPLFSPLKERQIQQSLYKIFYIFANGVLITPACGLIIFADTPLYATYSDVQAWVDALTLCVPVEVLQGLSLSGPELFTGIKILYDQQAGGIIMKILQEIIYGIILGYIFFNWYRKENRTIDPIPNQS</sequence>
<feature type="transmembrane region" description="Helical" evidence="6">
    <location>
        <begin position="186"/>
        <end position="209"/>
    </location>
</feature>
<feature type="transmembrane region" description="Helical" evidence="6">
    <location>
        <begin position="118"/>
        <end position="141"/>
    </location>
</feature>
<dbReference type="AlphaFoldDB" id="A0A4R3NDA2"/>